<protein>
    <submittedName>
        <fullName evidence="2">Uncharacterized protein</fullName>
    </submittedName>
</protein>
<dbReference type="Proteomes" id="UP000030161">
    <property type="component" value="Unassembled WGS sequence"/>
</dbReference>
<dbReference type="EMBL" id="AJIX01000025">
    <property type="protein sequence ID" value="KGR09502.1"/>
    <property type="molecule type" value="Genomic_DNA"/>
</dbReference>
<name>A0AB34PQM7_CANAX</name>
<organism evidence="2 3">
    <name type="scientific">Candida albicans P78048</name>
    <dbReference type="NCBI Taxonomy" id="1094989"/>
    <lineage>
        <taxon>Eukaryota</taxon>
        <taxon>Fungi</taxon>
        <taxon>Dikarya</taxon>
        <taxon>Ascomycota</taxon>
        <taxon>Saccharomycotina</taxon>
        <taxon>Pichiomycetes</taxon>
        <taxon>Debaryomycetaceae</taxon>
        <taxon>Candida/Lodderomyces clade</taxon>
        <taxon>Candida</taxon>
    </lineage>
</organism>
<feature type="region of interest" description="Disordered" evidence="1">
    <location>
        <begin position="20"/>
        <end position="61"/>
    </location>
</feature>
<feature type="region of interest" description="Disordered" evidence="1">
    <location>
        <begin position="102"/>
        <end position="124"/>
    </location>
</feature>
<evidence type="ECO:0000256" key="1">
    <source>
        <dbReference type="SAM" id="MobiDB-lite"/>
    </source>
</evidence>
<dbReference type="AlphaFoldDB" id="A0AB34PQM7"/>
<reference evidence="2 3" key="1">
    <citation type="submission" date="2013-12" db="EMBL/GenBank/DDBJ databases">
        <title>The Genome Sequence of Candida albicans P78048.</title>
        <authorList>
            <consortium name="The Broad Institute Genome Sequencing Platform"/>
            <consortium name="The Broad Institute Genome Sequencing Center for Infectious Disease"/>
            <person name="Cuomo C."/>
            <person name="Bennett R."/>
            <person name="Hirakawa M."/>
            <person name="Noverr M."/>
            <person name="Mitchell A."/>
            <person name="Young S.K."/>
            <person name="Zeng Q."/>
            <person name="Gargeya S."/>
            <person name="Fitzgerald M."/>
            <person name="Abouelleil A."/>
            <person name="Alvarado L."/>
            <person name="Berlin A.M."/>
            <person name="Chapman S.B."/>
            <person name="Dewar J."/>
            <person name="Goldberg J."/>
            <person name="Griggs A."/>
            <person name="Gujja S."/>
            <person name="Hansen M."/>
            <person name="Howarth C."/>
            <person name="Imamovic A."/>
            <person name="Larimer J."/>
            <person name="McCowan C."/>
            <person name="Murphy C."/>
            <person name="Pearson M."/>
            <person name="Priest M."/>
            <person name="Roberts A."/>
            <person name="Saif S."/>
            <person name="Shea T."/>
            <person name="Sykes S."/>
            <person name="Wortman J."/>
            <person name="Nusbaum C."/>
            <person name="Birren B."/>
        </authorList>
    </citation>
    <scope>NUCLEOTIDE SEQUENCE [LARGE SCALE GENOMIC DNA]</scope>
    <source>
        <strain evidence="2 3">P78048</strain>
    </source>
</reference>
<accession>A0AB34PQM7</accession>
<sequence>MVLKNSKWDKKAKYKYLKKHNILPTKTEKDNANTTPSTKWSSKKKPIDNHTTGVTLEDSDDEWDSDIDDALINHFYPQLSENDELTIEQKKKIKSQILANLDKDNEEEEKEKEKEKEGKESIENTIEDELDGIYLGSDDTNKLKELKPNINGADSKFDLEEFINNLDIKPKKNKRKLLHNKISDNFLEEYGLSSYQELNRNVDDYNSIYEKKQKELLTRNNLNNIPIEKLDGFIIGESSLIDKINTTDKSKNIKKSNIQILTNDEKQKDIDRQKLIEQENFYRQIKNKFNNNDDNVNKSNKLGKILEINNFDNNDVDQLAYLNNKILQNDNSKATTTLDNDLDLLLGISSDGKDDVDKVESNVKQQDDNFDTFINKLTINDKDETFKNEQHQFKLSFDKVNKKQNQNDAKDLDFLDDLLD</sequence>
<gene>
    <name evidence="2" type="ORF">MG3_03423</name>
</gene>
<feature type="compositionally biased region" description="Basic and acidic residues" evidence="1">
    <location>
        <begin position="111"/>
        <end position="122"/>
    </location>
</feature>
<proteinExistence type="predicted"/>
<evidence type="ECO:0000313" key="3">
    <source>
        <dbReference type="Proteomes" id="UP000030161"/>
    </source>
</evidence>
<comment type="caution">
    <text evidence="2">The sequence shown here is derived from an EMBL/GenBank/DDBJ whole genome shotgun (WGS) entry which is preliminary data.</text>
</comment>
<evidence type="ECO:0000313" key="2">
    <source>
        <dbReference type="EMBL" id="KGR09502.1"/>
    </source>
</evidence>